<evidence type="ECO:0000313" key="2">
    <source>
        <dbReference type="Proteomes" id="UP000805649"/>
    </source>
</evidence>
<dbReference type="Proteomes" id="UP000805649">
    <property type="component" value="Unassembled WGS sequence"/>
</dbReference>
<keyword evidence="2" id="KW-1185">Reference proteome</keyword>
<comment type="caution">
    <text evidence="1">The sequence shown here is derived from an EMBL/GenBank/DDBJ whole genome shotgun (WGS) entry which is preliminary data.</text>
</comment>
<sequence length="525" mass="58631">MQPVPAHHNHARALHAATFLLVLLFILIQLVRSREDAYEIIDVDPLVPVLKPKKGTPATVDTDVYLRVLAEKHGLTRNFSLFSQRFRAVPEARQRLSMTNIQKVFADSDFHSVNWDDKTLPLDAGGNAILPIATTPVPGNIDASDLLFGVSTTYNRLTNADDSLIRDWQRWLTDGRGTSNGATVIVALYNTTIREAWTLHDKFKDTGIDATVLILDDELDNVSRYFELVDILLEIRKALAEDGQTKKYLGIVDDDIFFPTMGQLLSRLSKFDAQSPFYIGLPSERPDWSVEDDTAVTHGGGAVILSPSAASTISKLPCYPADRPPFANATHWDVMLSDCVAKHTDMPLHVLSSFYSPRDALYNMQAPTYDLGISPFTLRHYRSRHRFDPSRAHLVTSVCGEGCFLQRFRFADDWVLVNGYSLTHYCAGFEMVPMSSHAALQGAMQYGLEAELPLGKGIVLDGKSEKKEIVTWRGTRNVWSFLDAIAGDDGEVWQVYVKKGGGRQADDEERVEDTADSVIVLIWEL</sequence>
<proteinExistence type="predicted"/>
<accession>A0ACC3YNB0</accession>
<name>A0ACC3YNB0_COLTU</name>
<dbReference type="EMBL" id="VUJX02000008">
    <property type="protein sequence ID" value="KAL0933201.1"/>
    <property type="molecule type" value="Genomic_DNA"/>
</dbReference>
<gene>
    <name evidence="1" type="ORF">CTRU02_212164</name>
</gene>
<organism evidence="1 2">
    <name type="scientific">Colletotrichum truncatum</name>
    <name type="common">Anthracnose fungus</name>
    <name type="synonym">Colletotrichum capsici</name>
    <dbReference type="NCBI Taxonomy" id="5467"/>
    <lineage>
        <taxon>Eukaryota</taxon>
        <taxon>Fungi</taxon>
        <taxon>Dikarya</taxon>
        <taxon>Ascomycota</taxon>
        <taxon>Pezizomycotina</taxon>
        <taxon>Sordariomycetes</taxon>
        <taxon>Hypocreomycetidae</taxon>
        <taxon>Glomerellales</taxon>
        <taxon>Glomerellaceae</taxon>
        <taxon>Colletotrichum</taxon>
        <taxon>Colletotrichum truncatum species complex</taxon>
    </lineage>
</organism>
<evidence type="ECO:0000313" key="1">
    <source>
        <dbReference type="EMBL" id="KAL0933201.1"/>
    </source>
</evidence>
<reference evidence="1 2" key="1">
    <citation type="journal article" date="2020" name="Phytopathology">
        <title>Genome Sequence Resources of Colletotrichum truncatum, C. plurivorum, C. musicola, and C. sojae: Four Species Pathogenic to Soybean (Glycine max).</title>
        <authorList>
            <person name="Rogerio F."/>
            <person name="Boufleur T.R."/>
            <person name="Ciampi-Guillardi M."/>
            <person name="Sukno S.A."/>
            <person name="Thon M.R."/>
            <person name="Massola Junior N.S."/>
            <person name="Baroncelli R."/>
        </authorList>
    </citation>
    <scope>NUCLEOTIDE SEQUENCE [LARGE SCALE GENOMIC DNA]</scope>
    <source>
        <strain evidence="1 2">CMES1059</strain>
    </source>
</reference>
<protein>
    <submittedName>
        <fullName evidence="1">Uncharacterized protein</fullName>
    </submittedName>
</protein>